<dbReference type="AlphaFoldDB" id="A0A543KLJ5"/>
<gene>
    <name evidence="1" type="ORF">FB476_0798</name>
</gene>
<name>A0A543KLJ5_9MICO</name>
<dbReference type="EMBL" id="VFPU01000001">
    <property type="protein sequence ID" value="TQM95947.1"/>
    <property type="molecule type" value="Genomic_DNA"/>
</dbReference>
<reference evidence="1 2" key="1">
    <citation type="submission" date="2019-06" db="EMBL/GenBank/DDBJ databases">
        <title>Sequencing the genomes of 1000 actinobacteria strains.</title>
        <authorList>
            <person name="Klenk H.-P."/>
        </authorList>
    </citation>
    <scope>NUCLEOTIDE SEQUENCE [LARGE SCALE GENOMIC DNA]</scope>
    <source>
        <strain evidence="1 2">DSM 12362</strain>
    </source>
</reference>
<keyword evidence="2" id="KW-1185">Reference proteome</keyword>
<accession>A0A543KLJ5</accession>
<proteinExistence type="predicted"/>
<comment type="caution">
    <text evidence="1">The sequence shown here is derived from an EMBL/GenBank/DDBJ whole genome shotgun (WGS) entry which is preliminary data.</text>
</comment>
<sequence length="56" mass="6185">MALEIPCPACGTQMYAEHAHNRCPRCRYVEPCCDGAPIGACEVSAQRTTDPYLEVR</sequence>
<dbReference type="Proteomes" id="UP000315133">
    <property type="component" value="Unassembled WGS sequence"/>
</dbReference>
<protein>
    <submittedName>
        <fullName evidence="1">Uncharacterized protein</fullName>
    </submittedName>
</protein>
<evidence type="ECO:0000313" key="2">
    <source>
        <dbReference type="Proteomes" id="UP000315133"/>
    </source>
</evidence>
<dbReference type="RefSeq" id="WP_238329539.1">
    <property type="nucleotide sequence ID" value="NZ_BAAAIL010000003.1"/>
</dbReference>
<evidence type="ECO:0000313" key="1">
    <source>
        <dbReference type="EMBL" id="TQM95947.1"/>
    </source>
</evidence>
<organism evidence="1 2">
    <name type="scientific">Ornithinimicrobium humiphilum</name>
    <dbReference type="NCBI Taxonomy" id="125288"/>
    <lineage>
        <taxon>Bacteria</taxon>
        <taxon>Bacillati</taxon>
        <taxon>Actinomycetota</taxon>
        <taxon>Actinomycetes</taxon>
        <taxon>Micrococcales</taxon>
        <taxon>Ornithinimicrobiaceae</taxon>
        <taxon>Ornithinimicrobium</taxon>
    </lineage>
</organism>